<feature type="compositionally biased region" description="Polar residues" evidence="1">
    <location>
        <begin position="387"/>
        <end position="397"/>
    </location>
</feature>
<feature type="compositionally biased region" description="Basic and acidic residues" evidence="1">
    <location>
        <begin position="1"/>
        <end position="10"/>
    </location>
</feature>
<reference evidence="2" key="1">
    <citation type="submission" date="2021-12" db="EMBL/GenBank/DDBJ databases">
        <authorList>
            <person name="King R."/>
        </authorList>
    </citation>
    <scope>NUCLEOTIDE SEQUENCE</scope>
</reference>
<feature type="region of interest" description="Disordered" evidence="1">
    <location>
        <begin position="1"/>
        <end position="34"/>
    </location>
</feature>
<keyword evidence="3" id="KW-1185">Reference proteome</keyword>
<gene>
    <name evidence="2" type="ORF">MELIAE_LOCUS11456</name>
</gene>
<organism evidence="2 3">
    <name type="scientific">Brassicogethes aeneus</name>
    <name type="common">Rape pollen beetle</name>
    <name type="synonym">Meligethes aeneus</name>
    <dbReference type="NCBI Taxonomy" id="1431903"/>
    <lineage>
        <taxon>Eukaryota</taxon>
        <taxon>Metazoa</taxon>
        <taxon>Ecdysozoa</taxon>
        <taxon>Arthropoda</taxon>
        <taxon>Hexapoda</taxon>
        <taxon>Insecta</taxon>
        <taxon>Pterygota</taxon>
        <taxon>Neoptera</taxon>
        <taxon>Endopterygota</taxon>
        <taxon>Coleoptera</taxon>
        <taxon>Polyphaga</taxon>
        <taxon>Cucujiformia</taxon>
        <taxon>Nitidulidae</taxon>
        <taxon>Meligethinae</taxon>
        <taxon>Brassicogethes</taxon>
    </lineage>
</organism>
<evidence type="ECO:0000256" key="1">
    <source>
        <dbReference type="SAM" id="MobiDB-lite"/>
    </source>
</evidence>
<feature type="region of interest" description="Disordered" evidence="1">
    <location>
        <begin position="157"/>
        <end position="185"/>
    </location>
</feature>
<feature type="compositionally biased region" description="Polar residues" evidence="1">
    <location>
        <begin position="358"/>
        <end position="368"/>
    </location>
</feature>
<feature type="compositionally biased region" description="Basic and acidic residues" evidence="1">
    <location>
        <begin position="427"/>
        <end position="438"/>
    </location>
</feature>
<name>A0A9P0BHR6_BRAAE</name>
<feature type="region of interest" description="Disordered" evidence="1">
    <location>
        <begin position="270"/>
        <end position="453"/>
    </location>
</feature>
<evidence type="ECO:0000313" key="3">
    <source>
        <dbReference type="Proteomes" id="UP001154078"/>
    </source>
</evidence>
<feature type="compositionally biased region" description="Basic and acidic residues" evidence="1">
    <location>
        <begin position="338"/>
        <end position="349"/>
    </location>
</feature>
<accession>A0A9P0BHR6</accession>
<evidence type="ECO:0000313" key="2">
    <source>
        <dbReference type="EMBL" id="CAH0562302.1"/>
    </source>
</evidence>
<dbReference type="Proteomes" id="UP001154078">
    <property type="component" value="Chromosome 8"/>
</dbReference>
<protein>
    <submittedName>
        <fullName evidence="2">Uncharacterized protein</fullName>
    </submittedName>
</protein>
<proteinExistence type="predicted"/>
<dbReference type="EMBL" id="OV121139">
    <property type="protein sequence ID" value="CAH0562302.1"/>
    <property type="molecule type" value="Genomic_DNA"/>
</dbReference>
<feature type="compositionally biased region" description="Basic and acidic residues" evidence="1">
    <location>
        <begin position="398"/>
        <end position="409"/>
    </location>
</feature>
<dbReference type="AlphaFoldDB" id="A0A9P0BHR6"/>
<sequence length="453" mass="51022">MWRGNPRRESSSSSEDSELGRRRQSSSRSCSPEENAEETKCCPRIDHTYHASGYAACVSCNSVYCSKAVCKALEQQYKLPDMIFKPKIDIPKLTRQRFPEYIASQDEYFERKAQQYAREQNLSNRPEDFQRLEQARDTHDAFLEYVRARIPKNIIISPPVRPRARSEQPQAGPSRAPDPPPARRESQIQIIQYKVPSPRSKFVPKAKKLSKFTTQSYQTDENVTFTQSGTMVGRPVTRSTNRSSSDTNLLQLKKSEKKDIKKKLIQKPIRSVSNTSIEYQSEPLPKVEKKKSKKALTLTVSATETQIVGLENEDEPMPGTSTQEGPRRSRRSRIPVRRVSEGPPQEKPKKTGKPKIQVNPTQLQSEGASQEKPKKTDKPKTQGKKGSNPTQSPSEGASQEKPKKTDKPKTQGKKGSNPTQPPSEGASQEKPKKTDKPKTQGKKGGNPTQPRKK</sequence>
<feature type="compositionally biased region" description="Basic and acidic residues" evidence="1">
    <location>
        <begin position="369"/>
        <end position="380"/>
    </location>
</feature>